<evidence type="ECO:0000256" key="6">
    <source>
        <dbReference type="RuleBase" id="RU366058"/>
    </source>
</evidence>
<keyword evidence="5 6" id="KW-0472">Membrane</keyword>
<feature type="transmembrane region" description="Helical" evidence="6">
    <location>
        <begin position="146"/>
        <end position="166"/>
    </location>
</feature>
<evidence type="ECO:0000313" key="9">
    <source>
        <dbReference type="Proteomes" id="UP000279029"/>
    </source>
</evidence>
<feature type="transmembrane region" description="Helical" evidence="6">
    <location>
        <begin position="173"/>
        <end position="192"/>
    </location>
</feature>
<feature type="domain" description="VTT" evidence="7">
    <location>
        <begin position="75"/>
        <end position="193"/>
    </location>
</feature>
<evidence type="ECO:0000256" key="3">
    <source>
        <dbReference type="ARBA" id="ARBA00022692"/>
    </source>
</evidence>
<keyword evidence="2 6" id="KW-1003">Cell membrane</keyword>
<dbReference type="EMBL" id="LR130778">
    <property type="protein sequence ID" value="VDN48345.1"/>
    <property type="molecule type" value="Genomic_DNA"/>
</dbReference>
<evidence type="ECO:0000256" key="4">
    <source>
        <dbReference type="ARBA" id="ARBA00022989"/>
    </source>
</evidence>
<feature type="transmembrane region" description="Helical" evidence="6">
    <location>
        <begin position="51"/>
        <end position="73"/>
    </location>
</feature>
<dbReference type="AlphaFoldDB" id="A0A3P7NZH6"/>
<reference evidence="8 9" key="1">
    <citation type="submission" date="2018-09" db="EMBL/GenBank/DDBJ databases">
        <authorList>
            <person name="Postec A."/>
        </authorList>
    </citation>
    <scope>NUCLEOTIDE SEQUENCE [LARGE SCALE GENOMIC DNA]</scope>
    <source>
        <strain evidence="8">70B-A</strain>
    </source>
</reference>
<keyword evidence="9" id="KW-1185">Reference proteome</keyword>
<dbReference type="InterPro" id="IPR015414">
    <property type="entry name" value="TMEM64"/>
</dbReference>
<accession>A0A3P7NZH6</accession>
<feature type="transmembrane region" description="Helical" evidence="6">
    <location>
        <begin position="85"/>
        <end position="112"/>
    </location>
</feature>
<evidence type="ECO:0000313" key="8">
    <source>
        <dbReference type="EMBL" id="VDN48345.1"/>
    </source>
</evidence>
<evidence type="ECO:0000256" key="5">
    <source>
        <dbReference type="ARBA" id="ARBA00023136"/>
    </source>
</evidence>
<dbReference type="Proteomes" id="UP000279029">
    <property type="component" value="Chromosome"/>
</dbReference>
<dbReference type="RefSeq" id="WP_125137488.1">
    <property type="nucleotide sequence ID" value="NZ_LR130778.1"/>
</dbReference>
<protein>
    <recommendedName>
        <fullName evidence="6">TVP38/TMEM64 family membrane protein</fullName>
    </recommendedName>
</protein>
<feature type="transmembrane region" description="Helical" evidence="6">
    <location>
        <begin position="204"/>
        <end position="222"/>
    </location>
</feature>
<keyword evidence="3 6" id="KW-0812">Transmembrane</keyword>
<gene>
    <name evidence="8" type="ORF">PATL70BA_2450</name>
</gene>
<keyword evidence="4 6" id="KW-1133">Transmembrane helix</keyword>
<dbReference type="PANTHER" id="PTHR12677">
    <property type="entry name" value="GOLGI APPARATUS MEMBRANE PROTEIN TVP38-RELATED"/>
    <property type="match status" value="1"/>
</dbReference>
<dbReference type="PANTHER" id="PTHR12677:SF59">
    <property type="entry name" value="GOLGI APPARATUS MEMBRANE PROTEIN TVP38-RELATED"/>
    <property type="match status" value="1"/>
</dbReference>
<comment type="similarity">
    <text evidence="6">Belongs to the TVP38/TMEM64 family.</text>
</comment>
<dbReference type="Pfam" id="PF09335">
    <property type="entry name" value="VTT_dom"/>
    <property type="match status" value="1"/>
</dbReference>
<evidence type="ECO:0000256" key="1">
    <source>
        <dbReference type="ARBA" id="ARBA00004651"/>
    </source>
</evidence>
<name>A0A3P7NZH6_9FIRM</name>
<comment type="subcellular location">
    <subcellularLocation>
        <location evidence="1 6">Cell membrane</location>
        <topology evidence="1 6">Multi-pass membrane protein</topology>
    </subcellularLocation>
</comment>
<sequence>MIKYMKNHKKIIISLGIATVIATLAYGYRNDLQNIFEILSGGTVDDLVTLIQSWGIGAPIVSILLMVLQAFIAPIPSFLIAGANGLVFGTIGGMIISWIGGMLGAMGTFYLARLLGEKFVKKYVQSNSLMEKVDEISQKHGTKVVLIGRLLPFISFDFLSYAAGLSTMKPWRFFLATALGMIPGTTAYVLLGNQILKYSRYTNQMFWIIIVMVLVFIVYSKIKKCVSQVS</sequence>
<dbReference type="InterPro" id="IPR032816">
    <property type="entry name" value="VTT_dom"/>
</dbReference>
<dbReference type="KEGG" id="cbar:PATL70BA_2450"/>
<dbReference type="GO" id="GO:0005886">
    <property type="term" value="C:plasma membrane"/>
    <property type="evidence" value="ECO:0007669"/>
    <property type="project" value="UniProtKB-SubCell"/>
</dbReference>
<evidence type="ECO:0000256" key="2">
    <source>
        <dbReference type="ARBA" id="ARBA00022475"/>
    </source>
</evidence>
<proteinExistence type="inferred from homology"/>
<organism evidence="8 9">
    <name type="scientific">Petrocella atlantisensis</name>
    <dbReference type="NCBI Taxonomy" id="2173034"/>
    <lineage>
        <taxon>Bacteria</taxon>
        <taxon>Bacillati</taxon>
        <taxon>Bacillota</taxon>
        <taxon>Clostridia</taxon>
        <taxon>Lachnospirales</taxon>
        <taxon>Vallitaleaceae</taxon>
        <taxon>Petrocella</taxon>
    </lineage>
</organism>
<dbReference type="OrthoDB" id="9812980at2"/>
<evidence type="ECO:0000259" key="7">
    <source>
        <dbReference type="Pfam" id="PF09335"/>
    </source>
</evidence>